<feature type="chain" id="PRO_5012565195" evidence="2">
    <location>
        <begin position="16"/>
        <end position="1030"/>
    </location>
</feature>
<keyword evidence="5" id="KW-1185">Reference proteome</keyword>
<dbReference type="SUPFAM" id="SSF51905">
    <property type="entry name" value="FAD/NAD(P)-binding domain"/>
    <property type="match status" value="2"/>
</dbReference>
<evidence type="ECO:0000259" key="3">
    <source>
        <dbReference type="PROSITE" id="PS00624"/>
    </source>
</evidence>
<proteinExistence type="inferred from homology"/>
<organism evidence="4 5">
    <name type="scientific">Fusarium oxysporum f. sp. cubense (strain race 4)</name>
    <name type="common">Panama disease fungus</name>
    <dbReference type="NCBI Taxonomy" id="2502994"/>
    <lineage>
        <taxon>Eukaryota</taxon>
        <taxon>Fungi</taxon>
        <taxon>Dikarya</taxon>
        <taxon>Ascomycota</taxon>
        <taxon>Pezizomycotina</taxon>
        <taxon>Sordariomycetes</taxon>
        <taxon>Hypocreomycetidae</taxon>
        <taxon>Hypocreales</taxon>
        <taxon>Nectriaceae</taxon>
        <taxon>Fusarium</taxon>
        <taxon>Fusarium oxysporum species complex</taxon>
    </lineage>
</organism>
<dbReference type="Gene3D" id="3.50.50.60">
    <property type="entry name" value="FAD/NAD(P)-binding domain"/>
    <property type="match status" value="2"/>
</dbReference>
<dbReference type="InterPro" id="IPR012132">
    <property type="entry name" value="GMC_OxRdtase"/>
</dbReference>
<dbReference type="OrthoDB" id="269227at2759"/>
<keyword evidence="2" id="KW-0732">Signal</keyword>
<accession>N1S7V5</accession>
<evidence type="ECO:0000256" key="2">
    <source>
        <dbReference type="SAM" id="SignalP"/>
    </source>
</evidence>
<evidence type="ECO:0000256" key="1">
    <source>
        <dbReference type="ARBA" id="ARBA00010790"/>
    </source>
</evidence>
<dbReference type="Proteomes" id="UP000016929">
    <property type="component" value="Unassembled WGS sequence"/>
</dbReference>
<dbReference type="PANTHER" id="PTHR11552:SF213">
    <property type="entry name" value="DEHYDROGENASE, PUTATIVE-RELATED"/>
    <property type="match status" value="1"/>
</dbReference>
<dbReference type="PANTHER" id="PTHR11552">
    <property type="entry name" value="GLUCOSE-METHANOL-CHOLINE GMC OXIDOREDUCTASE"/>
    <property type="match status" value="1"/>
</dbReference>
<dbReference type="Pfam" id="PF05199">
    <property type="entry name" value="GMC_oxred_C"/>
    <property type="match status" value="1"/>
</dbReference>
<dbReference type="HOGENOM" id="CLU_294405_0_0_1"/>
<reference evidence="5" key="2">
    <citation type="journal article" date="2014" name="PLoS ONE">
        <title>Genome and Transcriptome Analysis of the Fungal Pathogen Fusarium oxysporum f. sp. cubense Causing Banana Vascular Wilt Disease.</title>
        <authorList>
            <person name="Guo L."/>
            <person name="Han L."/>
            <person name="Yang L."/>
            <person name="Zeng H."/>
            <person name="Fan D."/>
            <person name="Zhu Y."/>
            <person name="Feng Y."/>
            <person name="Wang G."/>
            <person name="Peng C."/>
            <person name="Jiang X."/>
            <person name="Zhou D."/>
            <person name="Ni P."/>
            <person name="Liang C."/>
            <person name="Liu L."/>
            <person name="Wang J."/>
            <person name="Mao C."/>
            <person name="Fang X."/>
            <person name="Peng M."/>
            <person name="Huang J."/>
        </authorList>
    </citation>
    <scope>NUCLEOTIDE SEQUENCE [LARGE SCALE GENOMIC DNA]</scope>
    <source>
        <strain evidence="5">race 4</strain>
    </source>
</reference>
<dbReference type="SUPFAM" id="SSF54373">
    <property type="entry name" value="FAD-linked reductases, C-terminal domain"/>
    <property type="match status" value="1"/>
</dbReference>
<dbReference type="PROSITE" id="PS00624">
    <property type="entry name" value="GMC_OXRED_2"/>
    <property type="match status" value="2"/>
</dbReference>
<reference evidence="5" key="1">
    <citation type="submission" date="2012-09" db="EMBL/GenBank/DDBJ databases">
        <title>Genome sequencing and comparative transcriptomics of race 1 and race 4 of banana pathogen: Fusarium oxysporum f. sp. cubense.</title>
        <authorList>
            <person name="Fang X."/>
            <person name="Huang J."/>
        </authorList>
    </citation>
    <scope>NUCLEOTIDE SEQUENCE [LARGE SCALE GENOMIC DNA]</scope>
    <source>
        <strain evidence="5">race 4</strain>
    </source>
</reference>
<dbReference type="STRING" id="1229665.N1S7V5"/>
<feature type="domain" description="Glucose-methanol-choline oxidoreductase N-terminal" evidence="3">
    <location>
        <begin position="352"/>
        <end position="366"/>
    </location>
</feature>
<feature type="domain" description="Glucose-methanol-choline oxidoreductase N-terminal" evidence="3">
    <location>
        <begin position="742"/>
        <end position="756"/>
    </location>
</feature>
<evidence type="ECO:0000313" key="4">
    <source>
        <dbReference type="EMBL" id="EMT74234.1"/>
    </source>
</evidence>
<dbReference type="GO" id="GO:0050660">
    <property type="term" value="F:flavin adenine dinucleotide binding"/>
    <property type="evidence" value="ECO:0007669"/>
    <property type="project" value="InterPro"/>
</dbReference>
<protein>
    <submittedName>
        <fullName evidence="4">Choline dehydrogenase</fullName>
    </submittedName>
</protein>
<feature type="signal peptide" evidence="2">
    <location>
        <begin position="1"/>
        <end position="15"/>
    </location>
</feature>
<name>N1S7V5_FUSC4</name>
<dbReference type="Gene3D" id="3.30.560.10">
    <property type="entry name" value="Glucose Oxidase, domain 3"/>
    <property type="match status" value="1"/>
</dbReference>
<dbReference type="Pfam" id="PF00732">
    <property type="entry name" value="GMC_oxred_N"/>
    <property type="match status" value="2"/>
</dbReference>
<evidence type="ECO:0000313" key="5">
    <source>
        <dbReference type="Proteomes" id="UP000016929"/>
    </source>
</evidence>
<dbReference type="AlphaFoldDB" id="N1S7V5"/>
<gene>
    <name evidence="4" type="ORF">FOC4_g10002715</name>
</gene>
<sequence length="1030" mass="113584">MKLASWSILAGLATALPTSPPDQYEYIIIGSGPGGGTLAANLARAGHSVFLIEAGGDQGNTPLQRIPAMADQVAEHPSMSWSFYVNHYQNETQARRDSKYAYRLSNGTLWPGLNPPEGAEPLGILYPRGATLGGSAQLNAMNFALPPDNDWDAIAELTGDESWRFHKMRELFIEIENCTYAPEGTPGHGFDGFIQSNRNNISYITDRPGVVQSLKHAFEQTEGIQVEDAAEVGRLMQRDINRLDKDRYSPGIYQIPLHVDSIRQRNGAWRHLHETMTARTANGSSWYPLTVSTHSLATRVLLKEGRNGKPQAYGVEYLKGEGLYSADKRYDESESGRLINVTASREVIVAGGTFNTPQILKLSGIGPREELESLDIPVIMDLPAVGKYLQDNYEGGVTVEASVPWENNPFSGTNLTPGLTAKAQLRFHFANLARAGHSVFLIEAGGDQGNTPLQRIPAMADQVAEHPSMSWSFYVNHYQNETQARRDSKYAYRLSNGTLWPGLNPPEGAEPLGILYPRGATLGGSAQLNAMNFALPPDNDWDAIAELTGDESWRFHKMRELFIEIENCTYAPEGTPGHGFDGFIQSNRNNISYITDRPGVVQSLKHAFEQTEGIQVEDAAEVGRLMQRDINRLDKDRYSPGIYQIPLHVDSIRQRNGAWRHLHETMTARTANGSSWYPLTVSTHSLATRVLLKEGRNGKPQAYGVEYLKGEGLYSADKRYDESESGRLINVTASREVIVAGGTFNTPQILKLSGIGPREELESLDIPVIMDLPAVGKYLQDNYEGGVTVEASVPWENNPFVNCPFTLEANDTCYQEWNQSHTGAYGEGAAPISLLYRSSVSETNDTDLYLFGAAGTVFRGYFPGYSTWQAPPTSWFWSIVKMQPGNQAGTITLRSKDPRQAPEINFNYFAEKGDRDLQAIQEGVEHTMRIFNATGKPYAPFKVVEPRPGVSIRQGIMDDAFSHHATSSCRMGPAGDRNYCVDSEFKVNGVDGLRVVDASIFPRTPGGFPAAPTFMISQKAFGVIMGSIRG</sequence>
<dbReference type="InterPro" id="IPR000172">
    <property type="entry name" value="GMC_OxRdtase_N"/>
</dbReference>
<dbReference type="InterPro" id="IPR036188">
    <property type="entry name" value="FAD/NAD-bd_sf"/>
</dbReference>
<dbReference type="EMBL" id="KB726213">
    <property type="protein sequence ID" value="EMT74234.1"/>
    <property type="molecule type" value="Genomic_DNA"/>
</dbReference>
<comment type="similarity">
    <text evidence="1">Belongs to the GMC oxidoreductase family.</text>
</comment>
<dbReference type="InterPro" id="IPR007867">
    <property type="entry name" value="GMC_OxRtase_C"/>
</dbReference>
<dbReference type="GO" id="GO:0016614">
    <property type="term" value="F:oxidoreductase activity, acting on CH-OH group of donors"/>
    <property type="evidence" value="ECO:0007669"/>
    <property type="project" value="InterPro"/>
</dbReference>